<feature type="signal peptide" evidence="13">
    <location>
        <begin position="1"/>
        <end position="18"/>
    </location>
</feature>
<keyword evidence="7" id="KW-0256">Endoplasmic reticulum</keyword>
<feature type="disulfide bond" description="Redox-active" evidence="11">
    <location>
        <begin position="55"/>
        <end position="58"/>
    </location>
</feature>
<dbReference type="CDD" id="cd02981">
    <property type="entry name" value="PDI_b_family"/>
    <property type="match status" value="1"/>
</dbReference>
<reference evidence="16 17" key="1">
    <citation type="journal article" date="2023" name="Insect Mol. Biol.">
        <title>Genome sequencing provides insights into the evolution of gene families encoding plant cell wall-degrading enzymes in longhorned beetles.</title>
        <authorList>
            <person name="Shin N.R."/>
            <person name="Okamura Y."/>
            <person name="Kirsch R."/>
            <person name="Pauchet Y."/>
        </authorList>
    </citation>
    <scope>NUCLEOTIDE SEQUENCE [LARGE SCALE GENOMIC DNA]</scope>
    <source>
        <strain evidence="16">EAD_L_NR</strain>
    </source>
</reference>
<feature type="chain" id="PRO_5043108382" description="Protein disulfide-isomerase" evidence="13">
    <location>
        <begin position="19"/>
        <end position="497"/>
    </location>
</feature>
<dbReference type="AlphaFoldDB" id="A0AAV8VG57"/>
<dbReference type="CDD" id="cd02961">
    <property type="entry name" value="PDI_a_family"/>
    <property type="match status" value="1"/>
</dbReference>
<dbReference type="PROSITE" id="PS00194">
    <property type="entry name" value="THIOREDOXIN_1"/>
    <property type="match status" value="2"/>
</dbReference>
<evidence type="ECO:0000256" key="9">
    <source>
        <dbReference type="ARBA" id="ARBA00023235"/>
    </source>
</evidence>
<keyword evidence="8 11" id="KW-1015">Disulfide bond</keyword>
<comment type="caution">
    <text evidence="16">The sequence shown here is derived from an EMBL/GenBank/DDBJ whole genome shotgun (WGS) entry which is preliminary data.</text>
</comment>
<evidence type="ECO:0000256" key="5">
    <source>
        <dbReference type="ARBA" id="ARBA00022729"/>
    </source>
</evidence>
<feature type="domain" description="Thioredoxin" evidence="15">
    <location>
        <begin position="8"/>
        <end position="133"/>
    </location>
</feature>
<dbReference type="InterPro" id="IPR005788">
    <property type="entry name" value="PDI_thioredoxin-like_dom"/>
</dbReference>
<evidence type="ECO:0000313" key="17">
    <source>
        <dbReference type="Proteomes" id="UP001159042"/>
    </source>
</evidence>
<accession>A0AAV8VG57</accession>
<comment type="subcellular location">
    <subcellularLocation>
        <location evidence="2">Endoplasmic reticulum lumen</location>
    </subcellularLocation>
</comment>
<dbReference type="FunFam" id="3.40.30.10:FF:000027">
    <property type="entry name" value="protein disulfide-isomerase A2"/>
    <property type="match status" value="1"/>
</dbReference>
<evidence type="ECO:0000256" key="10">
    <source>
        <dbReference type="ARBA" id="ARBA00023284"/>
    </source>
</evidence>
<evidence type="ECO:0000256" key="8">
    <source>
        <dbReference type="ARBA" id="ARBA00023157"/>
    </source>
</evidence>
<comment type="catalytic activity">
    <reaction evidence="1 13">
        <text>Catalyzes the rearrangement of -S-S- bonds in proteins.</text>
        <dbReference type="EC" id="5.3.4.1"/>
    </reaction>
</comment>
<dbReference type="InterPro" id="IPR005792">
    <property type="entry name" value="Prot_disulphide_isomerase"/>
</dbReference>
<dbReference type="Pfam" id="PF00085">
    <property type="entry name" value="Thioredoxin"/>
    <property type="match status" value="2"/>
</dbReference>
<dbReference type="PANTHER" id="PTHR18929">
    <property type="entry name" value="PROTEIN DISULFIDE ISOMERASE"/>
    <property type="match status" value="1"/>
</dbReference>
<dbReference type="EMBL" id="JANEYG010000106">
    <property type="protein sequence ID" value="KAJ8912965.1"/>
    <property type="molecule type" value="Genomic_DNA"/>
</dbReference>
<evidence type="ECO:0000256" key="13">
    <source>
        <dbReference type="RuleBase" id="RU361130"/>
    </source>
</evidence>
<dbReference type="Proteomes" id="UP001159042">
    <property type="component" value="Unassembled WGS sequence"/>
</dbReference>
<feature type="disulfide bond" description="Redox-active" evidence="11">
    <location>
        <begin position="397"/>
        <end position="400"/>
    </location>
</feature>
<feature type="domain" description="Thioredoxin" evidence="15">
    <location>
        <begin position="330"/>
        <end position="474"/>
    </location>
</feature>
<dbReference type="GO" id="GO:0003756">
    <property type="term" value="F:protein disulfide isomerase activity"/>
    <property type="evidence" value="ECO:0007669"/>
    <property type="project" value="UniProtKB-EC"/>
</dbReference>
<dbReference type="FunFam" id="3.40.30.10:FF:000030">
    <property type="entry name" value="Protein disulfide-isomerase"/>
    <property type="match status" value="1"/>
</dbReference>
<comment type="similarity">
    <text evidence="3 12">Belongs to the protein disulfide isomerase family.</text>
</comment>
<proteinExistence type="inferred from homology"/>
<keyword evidence="9 13" id="KW-0413">Isomerase</keyword>
<sequence length="497" mass="55534">MVILKLVPLLLFVISVYSAEDIKSEEGVLVLNKSNFKTATADNEFVLVEFYAPWCGHCKALAPEYAKAAQQLTDQNSSIKLAKVDATEEQELAEQYGVRGYPTLKFFRNGNPIDYNGGRQADDIVTWLLKKTGPPAKELASVDDAKQFIDSNNVVVIGFFKDQSIEDAKGFLNVAAGIDDIPFGITSDESVFGQYEAPENSIVLFKKFDEGQVVYDGKLVEDDIKKFILTNSLPLLVEFNHDTAQKIFGGEIKSHLLLFLSKGDKENFDKISEAARSVAKPFREQVLFVTIDADEDDHQRILEFFGMQNKEVPAARLIKLEEDMAKYKPPTADLSAESIQQFVQDFLDGKLKQHLLSQDLPDDWNKEPVQVLVASNFDAVALDSSKDVLVEFYAPWCGHCKQLAPIYDKIGEHFKDNDDVIIAKMDATANELEHTKIVNFPTIKLYTKGENQVIEYNGPRTFDGLTRFVESGGVDGAGEEPVEEVAEDDDSTKKDEL</sequence>
<dbReference type="GO" id="GO:0006457">
    <property type="term" value="P:protein folding"/>
    <property type="evidence" value="ECO:0007669"/>
    <property type="project" value="TreeGrafter"/>
</dbReference>
<dbReference type="FunFam" id="3.40.30.10:FF:000042">
    <property type="entry name" value="protein disulfide-isomerase A2"/>
    <property type="match status" value="1"/>
</dbReference>
<dbReference type="PANTHER" id="PTHR18929:SF240">
    <property type="entry name" value="PROTEIN DISULFIDE-ISOMERASE"/>
    <property type="match status" value="1"/>
</dbReference>
<feature type="compositionally biased region" description="Acidic residues" evidence="14">
    <location>
        <begin position="477"/>
        <end position="490"/>
    </location>
</feature>
<dbReference type="InterPro" id="IPR017937">
    <property type="entry name" value="Thioredoxin_CS"/>
</dbReference>
<dbReference type="CDD" id="cd02982">
    <property type="entry name" value="PDI_b'_family"/>
    <property type="match status" value="1"/>
</dbReference>
<evidence type="ECO:0000259" key="15">
    <source>
        <dbReference type="PROSITE" id="PS51352"/>
    </source>
</evidence>
<evidence type="ECO:0000256" key="7">
    <source>
        <dbReference type="ARBA" id="ARBA00022824"/>
    </source>
</evidence>
<dbReference type="SUPFAM" id="SSF52833">
    <property type="entry name" value="Thioredoxin-like"/>
    <property type="match status" value="4"/>
</dbReference>
<keyword evidence="17" id="KW-1185">Reference proteome</keyword>
<feature type="region of interest" description="Disordered" evidence="14">
    <location>
        <begin position="471"/>
        <end position="497"/>
    </location>
</feature>
<dbReference type="PROSITE" id="PS51352">
    <property type="entry name" value="THIOREDOXIN_2"/>
    <property type="match status" value="2"/>
</dbReference>
<evidence type="ECO:0000313" key="16">
    <source>
        <dbReference type="EMBL" id="KAJ8912965.1"/>
    </source>
</evidence>
<dbReference type="GO" id="GO:0005788">
    <property type="term" value="C:endoplasmic reticulum lumen"/>
    <property type="evidence" value="ECO:0007669"/>
    <property type="project" value="UniProtKB-SubCell"/>
</dbReference>
<name>A0AAV8VG57_9CUCU</name>
<dbReference type="InterPro" id="IPR013766">
    <property type="entry name" value="Thioredoxin_domain"/>
</dbReference>
<dbReference type="CDD" id="cd02995">
    <property type="entry name" value="PDI_a_PDI_a'_C"/>
    <property type="match status" value="1"/>
</dbReference>
<dbReference type="NCBIfam" id="TIGR01130">
    <property type="entry name" value="ER_PDI_fam"/>
    <property type="match status" value="1"/>
</dbReference>
<evidence type="ECO:0000256" key="3">
    <source>
        <dbReference type="ARBA" id="ARBA00006347"/>
    </source>
</evidence>
<keyword evidence="6" id="KW-0677">Repeat</keyword>
<evidence type="ECO:0000256" key="11">
    <source>
        <dbReference type="PIRSR" id="PIRSR605792-51"/>
    </source>
</evidence>
<evidence type="ECO:0000256" key="4">
    <source>
        <dbReference type="ARBA" id="ARBA00012723"/>
    </source>
</evidence>
<evidence type="ECO:0000256" key="1">
    <source>
        <dbReference type="ARBA" id="ARBA00001182"/>
    </source>
</evidence>
<dbReference type="InterPro" id="IPR036249">
    <property type="entry name" value="Thioredoxin-like_sf"/>
</dbReference>
<keyword evidence="10 11" id="KW-0676">Redox-active center</keyword>
<evidence type="ECO:0000256" key="2">
    <source>
        <dbReference type="ARBA" id="ARBA00004319"/>
    </source>
</evidence>
<evidence type="ECO:0000256" key="12">
    <source>
        <dbReference type="RuleBase" id="RU004208"/>
    </source>
</evidence>
<keyword evidence="5 13" id="KW-0732">Signal</keyword>
<evidence type="ECO:0000256" key="14">
    <source>
        <dbReference type="SAM" id="MobiDB-lite"/>
    </source>
</evidence>
<evidence type="ECO:0000256" key="6">
    <source>
        <dbReference type="ARBA" id="ARBA00022737"/>
    </source>
</evidence>
<dbReference type="PRINTS" id="PR00421">
    <property type="entry name" value="THIOREDOXIN"/>
</dbReference>
<dbReference type="Pfam" id="PF13848">
    <property type="entry name" value="Thioredoxin_6"/>
    <property type="match status" value="1"/>
</dbReference>
<dbReference type="NCBIfam" id="TIGR01126">
    <property type="entry name" value="pdi_dom"/>
    <property type="match status" value="2"/>
</dbReference>
<dbReference type="Gene3D" id="3.40.30.10">
    <property type="entry name" value="Glutaredoxin"/>
    <property type="match status" value="4"/>
</dbReference>
<gene>
    <name evidence="16" type="ORF">NQ315_000021</name>
</gene>
<organism evidence="16 17">
    <name type="scientific">Exocentrus adspersus</name>
    <dbReference type="NCBI Taxonomy" id="1586481"/>
    <lineage>
        <taxon>Eukaryota</taxon>
        <taxon>Metazoa</taxon>
        <taxon>Ecdysozoa</taxon>
        <taxon>Arthropoda</taxon>
        <taxon>Hexapoda</taxon>
        <taxon>Insecta</taxon>
        <taxon>Pterygota</taxon>
        <taxon>Neoptera</taxon>
        <taxon>Endopterygota</taxon>
        <taxon>Coleoptera</taxon>
        <taxon>Polyphaga</taxon>
        <taxon>Cucujiformia</taxon>
        <taxon>Chrysomeloidea</taxon>
        <taxon>Cerambycidae</taxon>
        <taxon>Lamiinae</taxon>
        <taxon>Acanthocinini</taxon>
        <taxon>Exocentrus</taxon>
    </lineage>
</organism>
<protein>
    <recommendedName>
        <fullName evidence="4 13">Protein disulfide-isomerase</fullName>
        <ecNumber evidence="4 13">5.3.4.1</ecNumber>
    </recommendedName>
</protein>
<dbReference type="GO" id="GO:0034976">
    <property type="term" value="P:response to endoplasmic reticulum stress"/>
    <property type="evidence" value="ECO:0007669"/>
    <property type="project" value="TreeGrafter"/>
</dbReference>
<dbReference type="EC" id="5.3.4.1" evidence="4 13"/>
<dbReference type="FunFam" id="3.40.30.10:FF:000023">
    <property type="entry name" value="Protein disulfide-isomerase"/>
    <property type="match status" value="1"/>
</dbReference>